<evidence type="ECO:0000313" key="3">
    <source>
        <dbReference type="Proteomes" id="UP000661025"/>
    </source>
</evidence>
<comment type="caution">
    <text evidence="2">The sequence shown here is derived from an EMBL/GenBank/DDBJ whole genome shotgun (WGS) entry which is preliminary data.</text>
</comment>
<gene>
    <name evidence="2" type="ORF">IHE70_26125</name>
</gene>
<evidence type="ECO:0000313" key="2">
    <source>
        <dbReference type="EMBL" id="MBD9726620.1"/>
    </source>
</evidence>
<sequence>MHLSGTLLLLTFLVPPVWVLDAYGAARANDPSADVPPFMIFLAVVFGCVSFHVAVQIPAGLLGSWLGRNRTAGVSYVLVLAVAGVLTTVLLWGAPGASRAAQIIPLWADFMARGSLTMAAYVWLSRRLRRRGRSDQTGGKGANSATTYDLFVPKQLR</sequence>
<evidence type="ECO:0000256" key="1">
    <source>
        <dbReference type="SAM" id="Phobius"/>
    </source>
</evidence>
<dbReference type="AlphaFoldDB" id="A0A927L5U6"/>
<dbReference type="EMBL" id="JACYXT010000012">
    <property type="protein sequence ID" value="MBD9726620.1"/>
    <property type="molecule type" value="Genomic_DNA"/>
</dbReference>
<dbReference type="Proteomes" id="UP000661025">
    <property type="component" value="Unassembled WGS sequence"/>
</dbReference>
<proteinExistence type="predicted"/>
<accession>A0A927L5U6</accession>
<organism evidence="2 3">
    <name type="scientific">Streptomyces caniscabiei</name>
    <dbReference type="NCBI Taxonomy" id="2746961"/>
    <lineage>
        <taxon>Bacteria</taxon>
        <taxon>Bacillati</taxon>
        <taxon>Actinomycetota</taxon>
        <taxon>Actinomycetes</taxon>
        <taxon>Kitasatosporales</taxon>
        <taxon>Streptomycetaceae</taxon>
        <taxon>Streptomyces</taxon>
    </lineage>
</organism>
<dbReference type="RefSeq" id="WP_192334367.1">
    <property type="nucleotide sequence ID" value="NZ_CP119182.1"/>
</dbReference>
<protein>
    <submittedName>
        <fullName evidence="2">Uncharacterized protein</fullName>
    </submittedName>
</protein>
<feature type="transmembrane region" description="Helical" evidence="1">
    <location>
        <begin position="38"/>
        <end position="62"/>
    </location>
</feature>
<dbReference type="GeneID" id="79930513"/>
<reference evidence="2" key="1">
    <citation type="submission" date="2020-09" db="EMBL/GenBank/DDBJ databases">
        <title>Streptomyces canutascabiei sp. nov., which causes potato common scab and is distributed across the world.</title>
        <authorList>
            <person name="Nguyen H.P."/>
            <person name="Weisberg A.J."/>
            <person name="Chang J.H."/>
            <person name="Clarke C.R."/>
        </authorList>
    </citation>
    <scope>NUCLEOTIDE SEQUENCE</scope>
    <source>
        <strain evidence="2">ID-01-6.2a</strain>
    </source>
</reference>
<keyword evidence="1" id="KW-1133">Transmembrane helix</keyword>
<feature type="transmembrane region" description="Helical" evidence="1">
    <location>
        <begin position="106"/>
        <end position="124"/>
    </location>
</feature>
<name>A0A927L5U6_9ACTN</name>
<feature type="transmembrane region" description="Helical" evidence="1">
    <location>
        <begin position="74"/>
        <end position="94"/>
    </location>
</feature>
<keyword evidence="1" id="KW-0472">Membrane</keyword>
<keyword evidence="1" id="KW-0812">Transmembrane</keyword>